<reference evidence="1 2" key="1">
    <citation type="submission" date="2011-01" db="EMBL/GenBank/DDBJ databases">
        <authorList>
            <person name="Muzny D."/>
            <person name="Qin X."/>
            <person name="Deng J."/>
            <person name="Jiang H."/>
            <person name="Liu Y."/>
            <person name="Qu J."/>
            <person name="Song X.-Z."/>
            <person name="Zhang L."/>
            <person name="Thornton R."/>
            <person name="Coyle M."/>
            <person name="Francisco L."/>
            <person name="Jackson L."/>
            <person name="Javaid M."/>
            <person name="Korchina V."/>
            <person name="Kovar C."/>
            <person name="Mata R."/>
            <person name="Mathew T."/>
            <person name="Ngo R."/>
            <person name="Nguyen L."/>
            <person name="Nguyen N."/>
            <person name="Okwuonu G."/>
            <person name="Ongeri F."/>
            <person name="Pham C."/>
            <person name="Simmons D."/>
            <person name="Wilczek-Boney K."/>
            <person name="Hale W."/>
            <person name="Jakkamsetti A."/>
            <person name="Pham P."/>
            <person name="Ruth R."/>
            <person name="San Lucas F."/>
            <person name="Warren J."/>
            <person name="Zhang J."/>
            <person name="Zhao Z."/>
            <person name="Zhou C."/>
            <person name="Zhu D."/>
            <person name="Lee S."/>
            <person name="Bess C."/>
            <person name="Blankenburg K."/>
            <person name="Forbes L."/>
            <person name="Fu Q."/>
            <person name="Gubbala S."/>
            <person name="Hirani K."/>
            <person name="Jayaseelan J.C."/>
            <person name="Lara F."/>
            <person name="Munidasa M."/>
            <person name="Palculict T."/>
            <person name="Patil S."/>
            <person name="Pu L.-L."/>
            <person name="Saada N."/>
            <person name="Tang L."/>
            <person name="Weissenberger G."/>
            <person name="Zhu Y."/>
            <person name="Hemphill L."/>
            <person name="Shang Y."/>
            <person name="Youmans B."/>
            <person name="Ayvaz T."/>
            <person name="Ross M."/>
            <person name="Santibanez J."/>
            <person name="Aqrawi P."/>
            <person name="Gross S."/>
            <person name="Joshi V."/>
            <person name="Fowler G."/>
            <person name="Nazareth L."/>
            <person name="Reid J."/>
            <person name="Worley K."/>
            <person name="Petrosino J."/>
            <person name="Highlander S."/>
            <person name="Gibbs R."/>
        </authorList>
    </citation>
    <scope>NUCLEOTIDE SEQUENCE [LARGE SCALE GENOMIC DNA]</scope>
    <source>
        <strain evidence="1 2">ATCC 33394</strain>
    </source>
</reference>
<gene>
    <name evidence="1" type="ORF">HMPREF9098_1133</name>
</gene>
<dbReference type="HOGENOM" id="CLU_2861783_0_0_4"/>
<dbReference type="Proteomes" id="UP000004088">
    <property type="component" value="Unassembled WGS sequence"/>
</dbReference>
<name>F0EZ49_9NEIS</name>
<dbReference type="EMBL" id="AEWV01000016">
    <property type="protein sequence ID" value="EGC17475.1"/>
    <property type="molecule type" value="Genomic_DNA"/>
</dbReference>
<keyword evidence="2" id="KW-1185">Reference proteome</keyword>
<accession>F0EZ49</accession>
<comment type="caution">
    <text evidence="1">The sequence shown here is derived from an EMBL/GenBank/DDBJ whole genome shotgun (WGS) entry which is preliminary data.</text>
</comment>
<organism evidence="1 2">
    <name type="scientific">Kingella denitrificans ATCC 33394</name>
    <dbReference type="NCBI Taxonomy" id="888741"/>
    <lineage>
        <taxon>Bacteria</taxon>
        <taxon>Pseudomonadati</taxon>
        <taxon>Pseudomonadota</taxon>
        <taxon>Betaproteobacteria</taxon>
        <taxon>Neisseriales</taxon>
        <taxon>Neisseriaceae</taxon>
        <taxon>Kingella</taxon>
    </lineage>
</organism>
<dbReference type="STRING" id="888741.HMPREF9098_1133"/>
<dbReference type="AlphaFoldDB" id="F0EZ49"/>
<evidence type="ECO:0000313" key="2">
    <source>
        <dbReference type="Proteomes" id="UP000004088"/>
    </source>
</evidence>
<sequence>MDRIDIDTWAHISAEGWSSLVLGNGASIAIHKEFANPTLHGIADAKGLLVPTAPIFAKLWTTDF</sequence>
<evidence type="ECO:0000313" key="1">
    <source>
        <dbReference type="EMBL" id="EGC17475.1"/>
    </source>
</evidence>
<protein>
    <submittedName>
        <fullName evidence="1">Uncharacterized protein</fullName>
    </submittedName>
</protein>
<proteinExistence type="predicted"/>